<proteinExistence type="inferred from homology"/>
<evidence type="ECO:0000256" key="3">
    <source>
        <dbReference type="ARBA" id="ARBA00022679"/>
    </source>
</evidence>
<dbReference type="GO" id="GO:0016757">
    <property type="term" value="F:glycosyltransferase activity"/>
    <property type="evidence" value="ECO:0007669"/>
    <property type="project" value="UniProtKB-KW"/>
</dbReference>
<sequence>MPDLLCLLLALPLIVATGIFATEAWGGVVTARGDGPPLPPFDPAAVVVLVPAHDEARGIGAVLARMRAGMPAGMRLLVIADNCTDDTAAIARTAGAEVVERFDTARRGKGFALDHGRATLSVASPACVIVVDADTVPEAGALARLAARAIASGQPVQSAYTIDARDEKSSIARFSAAAFYVKNAVRQLGAARIGAPAVLTGSGMAFPWPIFARLPLATGHVAEDLMLGVESALAGRPPLFDPRAVVLGTASSDKGTAVQRRRWESGFFQVASDSAGALLARGIARGRFGCVWLGLHLLTPPLIPLIALDTLAVAALALVWLFTGIGEAALAVLAGLTAAAVLAVPVALASHKRLFLLDGWHAVPRYMLWKIGLTLAALLRREKAWIRTDRD</sequence>
<dbReference type="AlphaFoldDB" id="A0A916WVG0"/>
<accession>A0A916WVG0</accession>
<organism evidence="5 6">
    <name type="scientific">Sphingomonas metalli</name>
    <dbReference type="NCBI Taxonomy" id="1779358"/>
    <lineage>
        <taxon>Bacteria</taxon>
        <taxon>Pseudomonadati</taxon>
        <taxon>Pseudomonadota</taxon>
        <taxon>Alphaproteobacteria</taxon>
        <taxon>Sphingomonadales</taxon>
        <taxon>Sphingomonadaceae</taxon>
        <taxon>Sphingomonas</taxon>
    </lineage>
</organism>
<dbReference type="CDD" id="cd06438">
    <property type="entry name" value="EpsO_like"/>
    <property type="match status" value="1"/>
</dbReference>
<keyword evidence="3 5" id="KW-0808">Transferase</keyword>
<keyword evidence="6" id="KW-1185">Reference proteome</keyword>
<dbReference type="RefSeq" id="WP_188659378.1">
    <property type="nucleotide sequence ID" value="NZ_BMIH01000003.1"/>
</dbReference>
<protein>
    <submittedName>
        <fullName evidence="5">Glycosyl transferase</fullName>
    </submittedName>
</protein>
<keyword evidence="4" id="KW-0812">Transmembrane</keyword>
<keyword evidence="2" id="KW-0328">Glycosyltransferase</keyword>
<feature type="transmembrane region" description="Helical" evidence="4">
    <location>
        <begin position="362"/>
        <end position="379"/>
    </location>
</feature>
<evidence type="ECO:0000256" key="4">
    <source>
        <dbReference type="SAM" id="Phobius"/>
    </source>
</evidence>
<evidence type="ECO:0000256" key="1">
    <source>
        <dbReference type="ARBA" id="ARBA00006739"/>
    </source>
</evidence>
<dbReference type="Gene3D" id="3.90.550.10">
    <property type="entry name" value="Spore Coat Polysaccharide Biosynthesis Protein SpsA, Chain A"/>
    <property type="match status" value="1"/>
</dbReference>
<reference evidence="5" key="2">
    <citation type="submission" date="2020-09" db="EMBL/GenBank/DDBJ databases">
        <authorList>
            <person name="Sun Q."/>
            <person name="Zhou Y."/>
        </authorList>
    </citation>
    <scope>NUCLEOTIDE SEQUENCE</scope>
    <source>
        <strain evidence="5">CGMCC 1.15330</strain>
    </source>
</reference>
<evidence type="ECO:0000313" key="5">
    <source>
        <dbReference type="EMBL" id="GGB37155.1"/>
    </source>
</evidence>
<feature type="transmembrane region" description="Helical" evidence="4">
    <location>
        <begin position="329"/>
        <end position="350"/>
    </location>
</feature>
<keyword evidence="4" id="KW-1133">Transmembrane helix</keyword>
<comment type="similarity">
    <text evidence="1">Belongs to the glycosyltransferase 2 family.</text>
</comment>
<gene>
    <name evidence="5" type="ORF">GCM10011380_28210</name>
</gene>
<feature type="transmembrane region" description="Helical" evidence="4">
    <location>
        <begin position="302"/>
        <end position="322"/>
    </location>
</feature>
<reference evidence="5" key="1">
    <citation type="journal article" date="2014" name="Int. J. Syst. Evol. Microbiol.">
        <title>Complete genome sequence of Corynebacterium casei LMG S-19264T (=DSM 44701T), isolated from a smear-ripened cheese.</title>
        <authorList>
            <consortium name="US DOE Joint Genome Institute (JGI-PGF)"/>
            <person name="Walter F."/>
            <person name="Albersmeier A."/>
            <person name="Kalinowski J."/>
            <person name="Ruckert C."/>
        </authorList>
    </citation>
    <scope>NUCLEOTIDE SEQUENCE</scope>
    <source>
        <strain evidence="5">CGMCC 1.15330</strain>
    </source>
</reference>
<dbReference type="Pfam" id="PF13641">
    <property type="entry name" value="Glyco_tranf_2_3"/>
    <property type="match status" value="1"/>
</dbReference>
<evidence type="ECO:0000256" key="2">
    <source>
        <dbReference type="ARBA" id="ARBA00022676"/>
    </source>
</evidence>
<dbReference type="InterPro" id="IPR029044">
    <property type="entry name" value="Nucleotide-diphossugar_trans"/>
</dbReference>
<dbReference type="EMBL" id="BMIH01000003">
    <property type="protein sequence ID" value="GGB37155.1"/>
    <property type="molecule type" value="Genomic_DNA"/>
</dbReference>
<keyword evidence="4" id="KW-0472">Membrane</keyword>
<dbReference type="PANTHER" id="PTHR43630:SF1">
    <property type="entry name" value="POLY-BETA-1,6-N-ACETYL-D-GLUCOSAMINE SYNTHASE"/>
    <property type="match status" value="1"/>
</dbReference>
<dbReference type="PANTHER" id="PTHR43630">
    <property type="entry name" value="POLY-BETA-1,6-N-ACETYL-D-GLUCOSAMINE SYNTHASE"/>
    <property type="match status" value="1"/>
</dbReference>
<dbReference type="Proteomes" id="UP000623067">
    <property type="component" value="Unassembled WGS sequence"/>
</dbReference>
<name>A0A916WVG0_9SPHN</name>
<dbReference type="SUPFAM" id="SSF53448">
    <property type="entry name" value="Nucleotide-diphospho-sugar transferases"/>
    <property type="match status" value="1"/>
</dbReference>
<evidence type="ECO:0000313" key="6">
    <source>
        <dbReference type="Proteomes" id="UP000623067"/>
    </source>
</evidence>
<comment type="caution">
    <text evidence="5">The sequence shown here is derived from an EMBL/GenBank/DDBJ whole genome shotgun (WGS) entry which is preliminary data.</text>
</comment>